<reference evidence="7 8" key="1">
    <citation type="journal article" date="2010" name="Nature">
        <title>Genome sequence of the palaeopolyploid soybean.</title>
        <authorList>
            <person name="Schmutz J."/>
            <person name="Cannon S.B."/>
            <person name="Schlueter J."/>
            <person name="Ma J."/>
            <person name="Mitros T."/>
            <person name="Nelson W."/>
            <person name="Hyten D.L."/>
            <person name="Song Q."/>
            <person name="Thelen J.J."/>
            <person name="Cheng J."/>
            <person name="Xu D."/>
            <person name="Hellsten U."/>
            <person name="May G.D."/>
            <person name="Yu Y."/>
            <person name="Sakurai T."/>
            <person name="Umezawa T."/>
            <person name="Bhattacharyya M.K."/>
            <person name="Sandhu D."/>
            <person name="Valliyodan B."/>
            <person name="Lindquist E."/>
            <person name="Peto M."/>
            <person name="Grant D."/>
            <person name="Shu S."/>
            <person name="Goodstein D."/>
            <person name="Barry K."/>
            <person name="Futrell-Griggs M."/>
            <person name="Abernathy B."/>
            <person name="Du J."/>
            <person name="Tian Z."/>
            <person name="Zhu L."/>
            <person name="Gill N."/>
            <person name="Joshi T."/>
            <person name="Libault M."/>
            <person name="Sethuraman A."/>
            <person name="Zhang X.-C."/>
            <person name="Shinozaki K."/>
            <person name="Nguyen H.T."/>
            <person name="Wing R.A."/>
            <person name="Cregan P."/>
            <person name="Specht J."/>
            <person name="Grimwood J."/>
            <person name="Rokhsar D."/>
            <person name="Stacey G."/>
            <person name="Shoemaker R.C."/>
            <person name="Jackson S.A."/>
        </authorList>
    </citation>
    <scope>NUCLEOTIDE SEQUENCE</scope>
    <source>
        <strain evidence="8">cv. Williams 82</strain>
        <tissue evidence="7">Callus</tissue>
    </source>
</reference>
<evidence type="ECO:0000313" key="9">
    <source>
        <dbReference type="Proteomes" id="UP000008827"/>
    </source>
</evidence>
<gene>
    <name evidence="7" type="ORF">GLYMA_19G172300</name>
</gene>
<evidence type="ECO:0000313" key="8">
    <source>
        <dbReference type="EnsemblPlants" id="KRG95808"/>
    </source>
</evidence>
<keyword evidence="4" id="KW-1133">Transmembrane helix</keyword>
<dbReference type="AlphaFoldDB" id="A0A0R0EPH1"/>
<reference evidence="7" key="3">
    <citation type="submission" date="2018-07" db="EMBL/GenBank/DDBJ databases">
        <title>WGS assembly of Glycine max.</title>
        <authorList>
            <person name="Schmutz J."/>
            <person name="Cannon S."/>
            <person name="Schlueter J."/>
            <person name="Ma J."/>
            <person name="Mitros T."/>
            <person name="Nelson W."/>
            <person name="Hyten D."/>
            <person name="Song Q."/>
            <person name="Thelen J."/>
            <person name="Cheng J."/>
            <person name="Xu D."/>
            <person name="Hellsten U."/>
            <person name="May G."/>
            <person name="Yu Y."/>
            <person name="Sakurai T."/>
            <person name="Umezawa T."/>
            <person name="Bhattacharyya M."/>
            <person name="Sandhu D."/>
            <person name="Valliyodan B."/>
            <person name="Lindquist E."/>
            <person name="Peto M."/>
            <person name="Grant D."/>
            <person name="Shu S."/>
            <person name="Goodstein D."/>
            <person name="Barry K."/>
            <person name="Futrell-Griggs M."/>
            <person name="Abernathy B."/>
            <person name="Du J."/>
            <person name="Tian Z."/>
            <person name="Zhu L."/>
            <person name="Gill N."/>
            <person name="Joshi T."/>
            <person name="Libault M."/>
            <person name="Sethuraman A."/>
            <person name="Zhang X."/>
            <person name="Shinozaki K."/>
            <person name="Nguyen H."/>
            <person name="Wing R."/>
            <person name="Cregan P."/>
            <person name="Specht J."/>
            <person name="Grimwood J."/>
            <person name="Rokhsar D."/>
            <person name="Stacey G."/>
            <person name="Shoemaker R."/>
            <person name="Jackson S."/>
        </authorList>
    </citation>
    <scope>NUCLEOTIDE SEQUENCE</scope>
    <source>
        <tissue evidence="7">Callus</tissue>
    </source>
</reference>
<dbReference type="OMA" id="WRVRLCS"/>
<keyword evidence="5" id="KW-0472">Membrane</keyword>
<organism evidence="7">
    <name type="scientific">Glycine max</name>
    <name type="common">Soybean</name>
    <name type="synonym">Glycine hispida</name>
    <dbReference type="NCBI Taxonomy" id="3847"/>
    <lineage>
        <taxon>Eukaryota</taxon>
        <taxon>Viridiplantae</taxon>
        <taxon>Streptophyta</taxon>
        <taxon>Embryophyta</taxon>
        <taxon>Tracheophyta</taxon>
        <taxon>Spermatophyta</taxon>
        <taxon>Magnoliopsida</taxon>
        <taxon>eudicotyledons</taxon>
        <taxon>Gunneridae</taxon>
        <taxon>Pentapetalae</taxon>
        <taxon>rosids</taxon>
        <taxon>fabids</taxon>
        <taxon>Fabales</taxon>
        <taxon>Fabaceae</taxon>
        <taxon>Papilionoideae</taxon>
        <taxon>50 kb inversion clade</taxon>
        <taxon>NPAAA clade</taxon>
        <taxon>indigoferoid/millettioid clade</taxon>
        <taxon>Phaseoleae</taxon>
        <taxon>Glycine</taxon>
        <taxon>Glycine subgen. Soja</taxon>
    </lineage>
</organism>
<evidence type="ECO:0000256" key="4">
    <source>
        <dbReference type="ARBA" id="ARBA00022989"/>
    </source>
</evidence>
<evidence type="ECO:0000313" key="7">
    <source>
        <dbReference type="EMBL" id="KRG95808.1"/>
    </source>
</evidence>
<evidence type="ECO:0000259" key="6">
    <source>
        <dbReference type="Pfam" id="PF13515"/>
    </source>
</evidence>
<accession>A0A0R0EPH1</accession>
<keyword evidence="3" id="KW-0812">Transmembrane</keyword>
<keyword evidence="9" id="KW-1185">Reference proteome</keyword>
<dbReference type="PANTHER" id="PTHR30509:SF34">
    <property type="entry name" value="F3L24.34 PROTEIN"/>
    <property type="match status" value="1"/>
</dbReference>
<dbReference type="Pfam" id="PF13515">
    <property type="entry name" value="FUSC_2"/>
    <property type="match status" value="1"/>
</dbReference>
<dbReference type="GO" id="GO:0005886">
    <property type="term" value="C:plasma membrane"/>
    <property type="evidence" value="ECO:0000318"/>
    <property type="project" value="GO_Central"/>
</dbReference>
<dbReference type="InterPro" id="IPR049453">
    <property type="entry name" value="Memb_transporter_dom"/>
</dbReference>
<comment type="subcellular location">
    <subcellularLocation>
        <location evidence="1">Cell membrane</location>
        <topology evidence="1">Multi-pass membrane protein</topology>
    </subcellularLocation>
</comment>
<dbReference type="PANTHER" id="PTHR30509">
    <property type="entry name" value="P-HYDROXYBENZOIC ACID EFFLUX PUMP SUBUNIT-RELATED"/>
    <property type="match status" value="1"/>
</dbReference>
<evidence type="ECO:0000256" key="2">
    <source>
        <dbReference type="ARBA" id="ARBA00022475"/>
    </source>
</evidence>
<feature type="domain" description="Integral membrane bound transporter" evidence="6">
    <location>
        <begin position="207"/>
        <end position="322"/>
    </location>
</feature>
<dbReference type="Gramene" id="KRG95808">
    <property type="protein sequence ID" value="KRG95808"/>
    <property type="gene ID" value="GLYMA_19G172300"/>
</dbReference>
<reference evidence="8" key="2">
    <citation type="submission" date="2018-02" db="UniProtKB">
        <authorList>
            <consortium name="EnsemblPlants"/>
        </authorList>
    </citation>
    <scope>IDENTIFICATION</scope>
    <source>
        <strain evidence="8">Williams 82</strain>
    </source>
</reference>
<keyword evidence="2" id="KW-1003">Cell membrane</keyword>
<dbReference type="EMBL" id="CM000852">
    <property type="protein sequence ID" value="KRG95808.1"/>
    <property type="molecule type" value="Genomic_DNA"/>
</dbReference>
<evidence type="ECO:0000256" key="3">
    <source>
        <dbReference type="ARBA" id="ARBA00022692"/>
    </source>
</evidence>
<dbReference type="InParanoid" id="A0A0R0EPH1"/>
<evidence type="ECO:0000256" key="1">
    <source>
        <dbReference type="ARBA" id="ARBA00004651"/>
    </source>
</evidence>
<evidence type="ECO:0000256" key="5">
    <source>
        <dbReference type="ARBA" id="ARBA00023136"/>
    </source>
</evidence>
<name>A0A0R0EPH1_SOYBN</name>
<dbReference type="STRING" id="3847.A0A0R0EPH1"/>
<dbReference type="Proteomes" id="UP000008827">
    <property type="component" value="Chromosome 19"/>
</dbReference>
<protein>
    <recommendedName>
        <fullName evidence="6">Integral membrane bound transporter domain-containing protein</fullName>
    </recommendedName>
</protein>
<dbReference type="EnsemblPlants" id="KRG95808">
    <property type="protein sequence ID" value="KRG95808"/>
    <property type="gene ID" value="GLYMA_19G172300"/>
</dbReference>
<proteinExistence type="predicted"/>
<sequence length="522" mass="58876">MAASALVVGLPESTHLVTKQLSVGQLVKVFVSTVVDSGRTGVAVHPVHVIYIRLYAKNTCERFDCNIETISASDNSTAAGFIAQVKSLSTTGAKLLQSIRSKQDGMHWEWPQTRIFHSHWIDPEDKLQDLELTIRELRGVLLNFRGQFSKILGQKPRSEMNKEFFTKNLSIAYKDLPASFLLYCVHLLLDDSPIAKKTDHVLTYNKVNGYWAGLLIALCFVTGRHPTFSLANARGQGAAMGSIYGILCCFIFKKIVDFSFLPLLPWIFFSSFLKYSRIYGQAGGIAAVTGALLVVGKKQNDHPSQFALARMVEATIGLPCFVIVEIIFNPCRDATLAKSELSQCLRSLQDCIDQIAIITPTKRKMPVSSSQALREGQKRLKSLVGQLEEFTAEAELEPNFWFIPFHNACYRKMLESLSKMADLLLFVAYSMENMMLLSQKNEAFWVDLHDRINENVRIFKKKVSPTLKRLEEITRKKTPRKLENELNRNLPCDIEAPEHPNAEEFRVWSGDEVVDSITDSFL</sequence>